<accession>E9J8U2</accession>
<dbReference type="AlphaFoldDB" id="E9J8U2"/>
<dbReference type="HOGENOM" id="CLU_2874391_0_0_1"/>
<sequence length="64" mass="7441">MLLFIMQKTLQPIFFSACKIYIFSLENFTTVKMSIYKLLDSGIKNKVFHLKKLMCFDVTLATPS</sequence>
<proteinExistence type="predicted"/>
<feature type="non-terminal residue" evidence="1">
    <location>
        <position position="64"/>
    </location>
</feature>
<gene>
    <name evidence="1" type="ORF">SINV_04310</name>
</gene>
<protein>
    <submittedName>
        <fullName evidence="1">Uncharacterized protein</fullName>
    </submittedName>
</protein>
<reference evidence="1" key="1">
    <citation type="journal article" date="2011" name="Proc. Natl. Acad. Sci. U.S.A.">
        <title>The genome of the fire ant Solenopsis invicta.</title>
        <authorList>
            <person name="Wurm Y."/>
            <person name="Wang J."/>
            <person name="Riba-Grognuz O."/>
            <person name="Corona M."/>
            <person name="Nygaard S."/>
            <person name="Hunt B.G."/>
            <person name="Ingram K.K."/>
            <person name="Falquet L."/>
            <person name="Nipitwattanaphon M."/>
            <person name="Gotzek D."/>
            <person name="Dijkstra M.B."/>
            <person name="Oettler J."/>
            <person name="Comtesse F."/>
            <person name="Shih C.J."/>
            <person name="Wu W.J."/>
            <person name="Yang C.C."/>
            <person name="Thomas J."/>
            <person name="Beaudoing E."/>
            <person name="Pradervand S."/>
            <person name="Flegel V."/>
            <person name="Cook E.D."/>
            <person name="Fabbretti R."/>
            <person name="Stockinger H."/>
            <person name="Long L."/>
            <person name="Farmerie W.G."/>
            <person name="Oakey J."/>
            <person name="Boomsma J.J."/>
            <person name="Pamilo P."/>
            <person name="Yi S.V."/>
            <person name="Heinze J."/>
            <person name="Goodisman M.A."/>
            <person name="Farinelli L."/>
            <person name="Harshman K."/>
            <person name="Hulo N."/>
            <person name="Cerutti L."/>
            <person name="Xenarios I."/>
            <person name="Shoemaker D."/>
            <person name="Keller L."/>
        </authorList>
    </citation>
    <scope>NUCLEOTIDE SEQUENCE [LARGE SCALE GENOMIC DNA]</scope>
</reference>
<name>E9J8U2_SOLIN</name>
<organism>
    <name type="scientific">Solenopsis invicta</name>
    <name type="common">Red imported fire ant</name>
    <name type="synonym">Solenopsis wagneri</name>
    <dbReference type="NCBI Taxonomy" id="13686"/>
    <lineage>
        <taxon>Eukaryota</taxon>
        <taxon>Metazoa</taxon>
        <taxon>Ecdysozoa</taxon>
        <taxon>Arthropoda</taxon>
        <taxon>Hexapoda</taxon>
        <taxon>Insecta</taxon>
        <taxon>Pterygota</taxon>
        <taxon>Neoptera</taxon>
        <taxon>Endopterygota</taxon>
        <taxon>Hymenoptera</taxon>
        <taxon>Apocrita</taxon>
        <taxon>Aculeata</taxon>
        <taxon>Formicoidea</taxon>
        <taxon>Formicidae</taxon>
        <taxon>Myrmicinae</taxon>
        <taxon>Solenopsis</taxon>
    </lineage>
</organism>
<evidence type="ECO:0000313" key="1">
    <source>
        <dbReference type="EMBL" id="EFZ10761.1"/>
    </source>
</evidence>
<dbReference type="EMBL" id="GL769113">
    <property type="protein sequence ID" value="EFZ10761.1"/>
    <property type="molecule type" value="Genomic_DNA"/>
</dbReference>